<dbReference type="PROSITE" id="PS51257">
    <property type="entry name" value="PROKAR_LIPOPROTEIN"/>
    <property type="match status" value="1"/>
</dbReference>
<reference evidence="2 3" key="1">
    <citation type="submission" date="2014-12" db="EMBL/GenBank/DDBJ databases">
        <title>Draft genome sequences of 29 type strains of Enterococci.</title>
        <authorList>
            <person name="Zhong Z."/>
            <person name="Sun Z."/>
            <person name="Liu W."/>
            <person name="Zhang W."/>
            <person name="Zhang H."/>
        </authorList>
    </citation>
    <scope>NUCLEOTIDE SEQUENCE [LARGE SCALE GENOMIC DNA]</scope>
    <source>
        <strain evidence="2 3">DSM 17690</strain>
    </source>
</reference>
<proteinExistence type="predicted"/>
<dbReference type="SUPFAM" id="SSF53850">
    <property type="entry name" value="Periplasmic binding protein-like II"/>
    <property type="match status" value="1"/>
</dbReference>
<feature type="signal peptide" evidence="1">
    <location>
        <begin position="1"/>
        <end position="19"/>
    </location>
</feature>
<name>A0A1L8QQ46_9ENTE</name>
<feature type="chain" id="PRO_5039582203" description="Sugar ABC transporter substrate-binding protein" evidence="1">
    <location>
        <begin position="20"/>
        <end position="569"/>
    </location>
</feature>
<dbReference type="InterPro" id="IPR050490">
    <property type="entry name" value="Bact_solute-bd_prot1"/>
</dbReference>
<dbReference type="Proteomes" id="UP000182149">
    <property type="component" value="Unassembled WGS sequence"/>
</dbReference>
<dbReference type="AlphaFoldDB" id="A0A1L8QQ46"/>
<evidence type="ECO:0000313" key="2">
    <source>
        <dbReference type="EMBL" id="OJG09635.1"/>
    </source>
</evidence>
<sequence>MKKLLKSVLVSAAMLTVFAGCSSGGGSASSENGGQQKEEDGIKVYSGFFAVPGEEVPDSSRLYQALAKESGAKVKVTWLTGQTAKERIGVMISGGDYPDLVDASDGRSAMIDAGAYIPLEDYILETDDYPNLRALYSDVDWEKIKSANDGHVYTIPQFSSTKGEDMDPNYGGEAFWIQKRVLEWADWPVLTTVEEYFDLIGAYLEANPETDGQKNIGFETLSDDWRYFALENPPQFLAGYPNDGAAIVDPDTLEAKVYDLIPEAEEYFQILSEQYDKGVIDPETFTLKYDQYIAKLSSGRVLGMIDQGWNFNTARDSLIAQEKYDLTYVPWGLVLDSGVTPQYREVNTLNTNGGVGITTSAKDVEGILSFLDYLVSEEGTILHNWGELGVDYEIDDSGKFYRTEEQRATWKDQDYYKANRTPYSYLPNFKGMLPDGINAVNPSQQPEEYLATLEDYDKEVLAAYGHEKWTDFVAAQDPLTPWFPIYTERSNWTAKDEAGIASQNMQEVKMQWLPKVISGGAENFAENWKAYTSDYEKRINYKAYEEALTTEVKRRVENDKEIRERLGAE</sequence>
<keyword evidence="3" id="KW-1185">Reference proteome</keyword>
<dbReference type="EMBL" id="JXKD01000014">
    <property type="protein sequence ID" value="OJG09635.1"/>
    <property type="molecule type" value="Genomic_DNA"/>
</dbReference>
<accession>A0A1L8QQ46</accession>
<comment type="caution">
    <text evidence="2">The sequence shown here is derived from an EMBL/GenBank/DDBJ whole genome shotgun (WGS) entry which is preliminary data.</text>
</comment>
<evidence type="ECO:0008006" key="4">
    <source>
        <dbReference type="Google" id="ProtNLM"/>
    </source>
</evidence>
<dbReference type="OrthoDB" id="9787283at2"/>
<evidence type="ECO:0000256" key="1">
    <source>
        <dbReference type="SAM" id="SignalP"/>
    </source>
</evidence>
<dbReference type="STRING" id="328396.RU93_GL000618"/>
<organism evidence="2 3">
    <name type="scientific">Enterococcus aquimarinus</name>
    <dbReference type="NCBI Taxonomy" id="328396"/>
    <lineage>
        <taxon>Bacteria</taxon>
        <taxon>Bacillati</taxon>
        <taxon>Bacillota</taxon>
        <taxon>Bacilli</taxon>
        <taxon>Lactobacillales</taxon>
        <taxon>Enterococcaceae</taxon>
        <taxon>Enterococcus</taxon>
    </lineage>
</organism>
<gene>
    <name evidence="2" type="ORF">RU93_GL000618</name>
</gene>
<evidence type="ECO:0000313" key="3">
    <source>
        <dbReference type="Proteomes" id="UP000182149"/>
    </source>
</evidence>
<keyword evidence="1" id="KW-0732">Signal</keyword>
<dbReference type="RefSeq" id="WP_071875319.1">
    <property type="nucleotide sequence ID" value="NZ_JBHSHF010000004.1"/>
</dbReference>
<dbReference type="Gene3D" id="3.40.190.10">
    <property type="entry name" value="Periplasmic binding protein-like II"/>
    <property type="match status" value="2"/>
</dbReference>
<protein>
    <recommendedName>
        <fullName evidence="4">Sugar ABC transporter substrate-binding protein</fullName>
    </recommendedName>
</protein>
<dbReference type="PANTHER" id="PTHR43649:SF12">
    <property type="entry name" value="DIACETYLCHITOBIOSE BINDING PROTEIN DASA"/>
    <property type="match status" value="1"/>
</dbReference>
<dbReference type="PANTHER" id="PTHR43649">
    <property type="entry name" value="ARABINOSE-BINDING PROTEIN-RELATED"/>
    <property type="match status" value="1"/>
</dbReference>